<dbReference type="RefSeq" id="WP_102521764.1">
    <property type="nucleotide sequence ID" value="NZ_LT960611.1"/>
</dbReference>
<dbReference type="AlphaFoldDB" id="A0A2N8ZAV0"/>
<gene>
    <name evidence="1" type="ORF">VTAP4600_A1050</name>
</gene>
<reference evidence="1 2" key="1">
    <citation type="submission" date="2017-10" db="EMBL/GenBank/DDBJ databases">
        <authorList>
            <person name="Banno H."/>
            <person name="Chua N.-H."/>
        </authorList>
    </citation>
    <scope>NUCLEOTIDE SEQUENCE [LARGE SCALE GENOMIC DNA]</scope>
    <source>
        <strain evidence="1">Vibrio tapetis CECT4600</strain>
    </source>
</reference>
<keyword evidence="2" id="KW-1185">Reference proteome</keyword>
<evidence type="ECO:0000313" key="2">
    <source>
        <dbReference type="Proteomes" id="UP000235828"/>
    </source>
</evidence>
<protein>
    <submittedName>
        <fullName evidence="1">Uncharacterized protein</fullName>
    </submittedName>
</protein>
<proteinExistence type="predicted"/>
<sequence>MLTETVSLKRKKKPADHLEKVGLIREIGHKNASESVYELSPAARESLMNYLEGKREKTLTRFSCDLKDEGKEFLRIFFDEVIPFGVPEKEDRMPSNVFEMGKKMVSLELVKKEGYTFTLPEDTKQRLIEDKHFEECYRNLAELDASYIEASFSNPGVVVKTTVSSCALADLP</sequence>
<dbReference type="EMBL" id="LT960611">
    <property type="protein sequence ID" value="SON49029.1"/>
    <property type="molecule type" value="Genomic_DNA"/>
</dbReference>
<accession>A0A2N8ZAV0</accession>
<organism evidence="1 2">
    <name type="scientific">Vibrio tapetis subsp. tapetis</name>
    <dbReference type="NCBI Taxonomy" id="1671868"/>
    <lineage>
        <taxon>Bacteria</taxon>
        <taxon>Pseudomonadati</taxon>
        <taxon>Pseudomonadota</taxon>
        <taxon>Gammaproteobacteria</taxon>
        <taxon>Vibrionales</taxon>
        <taxon>Vibrionaceae</taxon>
        <taxon>Vibrio</taxon>
    </lineage>
</organism>
<dbReference type="OrthoDB" id="5871584at2"/>
<dbReference type="KEGG" id="vta:A1050"/>
<dbReference type="Proteomes" id="UP000235828">
    <property type="component" value="Chromosome A"/>
</dbReference>
<name>A0A2N8ZAV0_9VIBR</name>
<evidence type="ECO:0000313" key="1">
    <source>
        <dbReference type="EMBL" id="SON49029.1"/>
    </source>
</evidence>